<sequence>MAVSVCEREAALFWKNMEESRGPGFAGTENHHRDRLEWWSKEAAAVKDLRELPRRLVST</sequence>
<evidence type="ECO:0000313" key="2">
    <source>
        <dbReference type="Proteomes" id="UP000641137"/>
    </source>
</evidence>
<keyword evidence="2" id="KW-1185">Reference proteome</keyword>
<gene>
    <name evidence="1" type="ORF">GCM10010136_28690</name>
</gene>
<comment type="caution">
    <text evidence="1">The sequence shown here is derived from an EMBL/GenBank/DDBJ whole genome shotgun (WGS) entry which is preliminary data.</text>
</comment>
<reference evidence="1" key="1">
    <citation type="journal article" date="2014" name="Int. J. Syst. Evol. Microbiol.">
        <title>Complete genome sequence of Corynebacterium casei LMG S-19264T (=DSM 44701T), isolated from a smear-ripened cheese.</title>
        <authorList>
            <consortium name="US DOE Joint Genome Institute (JGI-PGF)"/>
            <person name="Walter F."/>
            <person name="Albersmeier A."/>
            <person name="Kalinowski J."/>
            <person name="Ruckert C."/>
        </authorList>
    </citation>
    <scope>NUCLEOTIDE SEQUENCE</scope>
    <source>
        <strain evidence="1">KCTC 42097</strain>
    </source>
</reference>
<organism evidence="1 2">
    <name type="scientific">Limoniibacter endophyticus</name>
    <dbReference type="NCBI Taxonomy" id="1565040"/>
    <lineage>
        <taxon>Bacteria</taxon>
        <taxon>Pseudomonadati</taxon>
        <taxon>Pseudomonadota</taxon>
        <taxon>Alphaproteobacteria</taxon>
        <taxon>Hyphomicrobiales</taxon>
        <taxon>Bartonellaceae</taxon>
        <taxon>Limoniibacter</taxon>
    </lineage>
</organism>
<protein>
    <submittedName>
        <fullName evidence="1">Uncharacterized protein</fullName>
    </submittedName>
</protein>
<name>A0A8J3DJ77_9HYPH</name>
<dbReference type="EMBL" id="BMZO01000009">
    <property type="protein sequence ID" value="GHC77281.1"/>
    <property type="molecule type" value="Genomic_DNA"/>
</dbReference>
<proteinExistence type="predicted"/>
<evidence type="ECO:0000313" key="1">
    <source>
        <dbReference type="EMBL" id="GHC77281.1"/>
    </source>
</evidence>
<dbReference type="Proteomes" id="UP000641137">
    <property type="component" value="Unassembled WGS sequence"/>
</dbReference>
<dbReference type="AlphaFoldDB" id="A0A8J3DJ77"/>
<reference evidence="1" key="2">
    <citation type="submission" date="2020-09" db="EMBL/GenBank/DDBJ databases">
        <authorList>
            <person name="Sun Q."/>
            <person name="Kim S."/>
        </authorList>
    </citation>
    <scope>NUCLEOTIDE SEQUENCE</scope>
    <source>
        <strain evidence="1">KCTC 42097</strain>
    </source>
</reference>
<accession>A0A8J3DJ77</accession>